<organism evidence="2 3">
    <name type="scientific">Protopolystoma xenopodis</name>
    <dbReference type="NCBI Taxonomy" id="117903"/>
    <lineage>
        <taxon>Eukaryota</taxon>
        <taxon>Metazoa</taxon>
        <taxon>Spiralia</taxon>
        <taxon>Lophotrochozoa</taxon>
        <taxon>Platyhelminthes</taxon>
        <taxon>Monogenea</taxon>
        <taxon>Polyopisthocotylea</taxon>
        <taxon>Polystomatidea</taxon>
        <taxon>Polystomatidae</taxon>
        <taxon>Protopolystoma</taxon>
    </lineage>
</organism>
<name>A0A3S5CQI2_9PLAT</name>
<reference evidence="2" key="1">
    <citation type="submission" date="2018-11" db="EMBL/GenBank/DDBJ databases">
        <authorList>
            <consortium name="Pathogen Informatics"/>
        </authorList>
    </citation>
    <scope>NUCLEOTIDE SEQUENCE</scope>
</reference>
<dbReference type="Proteomes" id="UP000784294">
    <property type="component" value="Unassembled WGS sequence"/>
</dbReference>
<feature type="region of interest" description="Disordered" evidence="1">
    <location>
        <begin position="1"/>
        <end position="46"/>
    </location>
</feature>
<evidence type="ECO:0000313" key="3">
    <source>
        <dbReference type="Proteomes" id="UP000784294"/>
    </source>
</evidence>
<evidence type="ECO:0000313" key="2">
    <source>
        <dbReference type="EMBL" id="VEL39948.1"/>
    </source>
</evidence>
<dbReference type="EMBL" id="CAAALY010263099">
    <property type="protein sequence ID" value="VEL39948.1"/>
    <property type="molecule type" value="Genomic_DNA"/>
</dbReference>
<sequence length="125" mass="14061">MASKRGGSGVTEIDDRPMMGRPTSLGYLTRPRERERDSGGTVKKGRGFTPFSQFARVVRRLCYRPNVWKCTSFTLRCDFIQTPLEWGLNNPKLLPALPPSTPPPSVRRRGHTAMGRQANGFQLVE</sequence>
<proteinExistence type="predicted"/>
<evidence type="ECO:0000256" key="1">
    <source>
        <dbReference type="SAM" id="MobiDB-lite"/>
    </source>
</evidence>
<keyword evidence="3" id="KW-1185">Reference proteome</keyword>
<accession>A0A3S5CQI2</accession>
<comment type="caution">
    <text evidence="2">The sequence shown here is derived from an EMBL/GenBank/DDBJ whole genome shotgun (WGS) entry which is preliminary data.</text>
</comment>
<gene>
    <name evidence="2" type="ORF">PXEA_LOCUS33388</name>
</gene>
<dbReference type="AlphaFoldDB" id="A0A3S5CQI2"/>
<protein>
    <submittedName>
        <fullName evidence="2">Uncharacterized protein</fullName>
    </submittedName>
</protein>